<dbReference type="EMBL" id="JAECSB010000057">
    <property type="protein sequence ID" value="MBH5144207.1"/>
    <property type="molecule type" value="Genomic_DNA"/>
</dbReference>
<organism evidence="1 2">
    <name type="scientific">Rhodococcus erythropolis</name>
    <name type="common">Arthrobacter picolinophilus</name>
    <dbReference type="NCBI Taxonomy" id="1833"/>
    <lineage>
        <taxon>Bacteria</taxon>
        <taxon>Bacillati</taxon>
        <taxon>Actinomycetota</taxon>
        <taxon>Actinomycetes</taxon>
        <taxon>Mycobacteriales</taxon>
        <taxon>Nocardiaceae</taxon>
        <taxon>Rhodococcus</taxon>
        <taxon>Rhodococcus erythropolis group</taxon>
    </lineage>
</organism>
<dbReference type="Proteomes" id="UP000627573">
    <property type="component" value="Unassembled WGS sequence"/>
</dbReference>
<name>A0A8I0ZZE2_RHOER</name>
<sequence length="138" mass="15133">MTISYTGSDPIQGAGEALPIHRPMNAGHRQALAQVAREFYQRTDPDAETDSLASNITVDDGDLIWHSGGGHDILFTIVEVYGEHVVRAMEKRSGSWATVTDQWVDPNNAASTATTIWQLITLVTDGNTPFEGEEHRVQ</sequence>
<dbReference type="RefSeq" id="WP_149357607.1">
    <property type="nucleotide sequence ID" value="NZ_JAECSB010000057.1"/>
</dbReference>
<gene>
    <name evidence="1" type="ORF">I3517_16445</name>
</gene>
<evidence type="ECO:0000313" key="2">
    <source>
        <dbReference type="Proteomes" id="UP000627573"/>
    </source>
</evidence>
<keyword evidence="2" id="KW-1185">Reference proteome</keyword>
<reference evidence="1 2" key="1">
    <citation type="submission" date="2020-12" db="EMBL/GenBank/DDBJ databases">
        <title>Draft genome sequence of furan degrading bacterial strain FUR100.</title>
        <authorList>
            <person name="Woiski C."/>
        </authorList>
    </citation>
    <scope>NUCLEOTIDE SEQUENCE [LARGE SCALE GENOMIC DNA]</scope>
    <source>
        <strain evidence="1 2">FUR100</strain>
    </source>
</reference>
<evidence type="ECO:0000313" key="1">
    <source>
        <dbReference type="EMBL" id="MBH5144207.1"/>
    </source>
</evidence>
<dbReference type="AlphaFoldDB" id="A0A8I0ZZE2"/>
<comment type="caution">
    <text evidence="1">The sequence shown here is derived from an EMBL/GenBank/DDBJ whole genome shotgun (WGS) entry which is preliminary data.</text>
</comment>
<proteinExistence type="predicted"/>
<accession>A0A8I0ZZE2</accession>
<protein>
    <submittedName>
        <fullName evidence="1">Uncharacterized protein</fullName>
    </submittedName>
</protein>